<keyword evidence="4" id="KW-1185">Reference proteome</keyword>
<evidence type="ECO:0000256" key="2">
    <source>
        <dbReference type="SAM" id="Phobius"/>
    </source>
</evidence>
<evidence type="ECO:0000313" key="4">
    <source>
        <dbReference type="Proteomes" id="UP001501442"/>
    </source>
</evidence>
<dbReference type="EMBL" id="BAABHK010000009">
    <property type="protein sequence ID" value="GAA4631492.1"/>
    <property type="molecule type" value="Genomic_DNA"/>
</dbReference>
<name>A0ABP8UGI0_9ACTN</name>
<sequence length="151" mass="15077">MLEPEPVFVDATGRRARIARRAGIALGCIVAAYLALVGIGLATGTRVPLTPWPETKHSTSGRGPAEDGLMPRSGGRNPLPNRSSAAGTAPSGPAPTTGASRAPAGTHSGTPGSTTPTTGATTPPVTPTSTTTAHGKGHGYGRTKSPNPKKP</sequence>
<protein>
    <recommendedName>
        <fullName evidence="5">Translation initiation factor IF-2</fullName>
    </recommendedName>
</protein>
<keyword evidence="2" id="KW-0812">Transmembrane</keyword>
<evidence type="ECO:0000313" key="3">
    <source>
        <dbReference type="EMBL" id="GAA4631492.1"/>
    </source>
</evidence>
<gene>
    <name evidence="3" type="ORF">GCM10023196_061110</name>
</gene>
<keyword evidence="2" id="KW-0472">Membrane</keyword>
<evidence type="ECO:0008006" key="5">
    <source>
        <dbReference type="Google" id="ProtNLM"/>
    </source>
</evidence>
<feature type="transmembrane region" description="Helical" evidence="2">
    <location>
        <begin position="22"/>
        <end position="42"/>
    </location>
</feature>
<accession>A0ABP8UGI0</accession>
<feature type="compositionally biased region" description="Low complexity" evidence="1">
    <location>
        <begin position="83"/>
        <end position="134"/>
    </location>
</feature>
<proteinExistence type="predicted"/>
<feature type="compositionally biased region" description="Basic residues" evidence="1">
    <location>
        <begin position="135"/>
        <end position="151"/>
    </location>
</feature>
<feature type="region of interest" description="Disordered" evidence="1">
    <location>
        <begin position="45"/>
        <end position="151"/>
    </location>
</feature>
<organism evidence="3 4">
    <name type="scientific">Actinoallomurus vinaceus</name>
    <dbReference type="NCBI Taxonomy" id="1080074"/>
    <lineage>
        <taxon>Bacteria</taxon>
        <taxon>Bacillati</taxon>
        <taxon>Actinomycetota</taxon>
        <taxon>Actinomycetes</taxon>
        <taxon>Streptosporangiales</taxon>
        <taxon>Thermomonosporaceae</taxon>
        <taxon>Actinoallomurus</taxon>
    </lineage>
</organism>
<evidence type="ECO:0000256" key="1">
    <source>
        <dbReference type="SAM" id="MobiDB-lite"/>
    </source>
</evidence>
<comment type="caution">
    <text evidence="3">The sequence shown here is derived from an EMBL/GenBank/DDBJ whole genome shotgun (WGS) entry which is preliminary data.</text>
</comment>
<keyword evidence="2" id="KW-1133">Transmembrane helix</keyword>
<dbReference type="Proteomes" id="UP001501442">
    <property type="component" value="Unassembled WGS sequence"/>
</dbReference>
<reference evidence="4" key="1">
    <citation type="journal article" date="2019" name="Int. J. Syst. Evol. Microbiol.">
        <title>The Global Catalogue of Microorganisms (GCM) 10K type strain sequencing project: providing services to taxonomists for standard genome sequencing and annotation.</title>
        <authorList>
            <consortium name="The Broad Institute Genomics Platform"/>
            <consortium name="The Broad Institute Genome Sequencing Center for Infectious Disease"/>
            <person name="Wu L."/>
            <person name="Ma J."/>
        </authorList>
    </citation>
    <scope>NUCLEOTIDE SEQUENCE [LARGE SCALE GENOMIC DNA]</scope>
    <source>
        <strain evidence="4">JCM 17939</strain>
    </source>
</reference>